<dbReference type="InterPro" id="IPR029044">
    <property type="entry name" value="Nucleotide-diphossugar_trans"/>
</dbReference>
<evidence type="ECO:0000313" key="2">
    <source>
        <dbReference type="EMBL" id="OGL87622.1"/>
    </source>
</evidence>
<dbReference type="Proteomes" id="UP000178264">
    <property type="component" value="Unassembled WGS sequence"/>
</dbReference>
<dbReference type="SUPFAM" id="SSF53448">
    <property type="entry name" value="Nucleotide-diphospho-sugar transferases"/>
    <property type="match status" value="1"/>
</dbReference>
<feature type="transmembrane region" description="Helical" evidence="1">
    <location>
        <begin position="36"/>
        <end position="59"/>
    </location>
</feature>
<dbReference type="EMBL" id="MGER01000068">
    <property type="protein sequence ID" value="OGL87622.1"/>
    <property type="molecule type" value="Genomic_DNA"/>
</dbReference>
<reference evidence="2 3" key="1">
    <citation type="journal article" date="2016" name="Nat. Commun.">
        <title>Thousands of microbial genomes shed light on interconnected biogeochemical processes in an aquifer system.</title>
        <authorList>
            <person name="Anantharaman K."/>
            <person name="Brown C.T."/>
            <person name="Hug L.A."/>
            <person name="Sharon I."/>
            <person name="Castelle C.J."/>
            <person name="Probst A.J."/>
            <person name="Thomas B.C."/>
            <person name="Singh A."/>
            <person name="Wilkins M.J."/>
            <person name="Karaoz U."/>
            <person name="Brodie E.L."/>
            <person name="Williams K.H."/>
            <person name="Hubbard S.S."/>
            <person name="Banfield J.F."/>
        </authorList>
    </citation>
    <scope>NUCLEOTIDE SEQUENCE [LARGE SCALE GENOMIC DNA]</scope>
</reference>
<proteinExistence type="predicted"/>
<feature type="transmembrane region" description="Helical" evidence="1">
    <location>
        <begin position="413"/>
        <end position="432"/>
    </location>
</feature>
<keyword evidence="1" id="KW-0812">Transmembrane</keyword>
<evidence type="ECO:0000313" key="3">
    <source>
        <dbReference type="Proteomes" id="UP000178264"/>
    </source>
</evidence>
<feature type="transmembrane region" description="Helical" evidence="1">
    <location>
        <begin position="366"/>
        <end position="393"/>
    </location>
</feature>
<dbReference type="PANTHER" id="PTHR36851:SF1">
    <property type="entry name" value="GLYCO_TRANS_2-LIKE DOMAIN-CONTAINING PROTEIN"/>
    <property type="match status" value="1"/>
</dbReference>
<protein>
    <recommendedName>
        <fullName evidence="4">Glycosyltransferase 2-like domain-containing protein</fullName>
    </recommendedName>
</protein>
<keyword evidence="1" id="KW-1133">Transmembrane helix</keyword>
<dbReference type="PANTHER" id="PTHR36851">
    <property type="entry name" value="UNNAMED PRODUCT"/>
    <property type="match status" value="1"/>
</dbReference>
<comment type="caution">
    <text evidence="2">The sequence shown here is derived from an EMBL/GenBank/DDBJ whole genome shotgun (WGS) entry which is preliminary data.</text>
</comment>
<accession>A0A1F7VAS5</accession>
<evidence type="ECO:0000256" key="1">
    <source>
        <dbReference type="SAM" id="Phobius"/>
    </source>
</evidence>
<gene>
    <name evidence="2" type="ORF">A3I42_03725</name>
</gene>
<name>A0A1F7VAS5_9BACT</name>
<feature type="transmembrane region" description="Helical" evidence="1">
    <location>
        <begin position="444"/>
        <end position="467"/>
    </location>
</feature>
<dbReference type="AlphaFoldDB" id="A0A1F7VAS5"/>
<keyword evidence="1" id="KW-0472">Membrane</keyword>
<dbReference type="Gene3D" id="3.90.550.10">
    <property type="entry name" value="Spore Coat Polysaccharide Biosynthesis Protein SpsA, Chain A"/>
    <property type="match status" value="1"/>
</dbReference>
<evidence type="ECO:0008006" key="4">
    <source>
        <dbReference type="Google" id="ProtNLM"/>
    </source>
</evidence>
<organism evidence="2 3">
    <name type="scientific">Candidatus Uhrbacteria bacterium RIFCSPLOWO2_02_FULL_49_11</name>
    <dbReference type="NCBI Taxonomy" id="1802409"/>
    <lineage>
        <taxon>Bacteria</taxon>
        <taxon>Candidatus Uhriibacteriota</taxon>
    </lineage>
</organism>
<sequence>MRYGSRRAVEILPGALTWTTLTTIVVLSFIKPVWVIVFVIIFDVYWLTRVFYFVIWLFVSWMRYRQEIKIDWLKKVQPIPLWRDIWHVVFLPTYQDEEEVLETTFHALDESNYPHDRIIVVLAGEERDQERFERISQSILYRYKNRFAHIITTLHPSNLPHEIPGKGSNLNWAGKRAKELIDAEHLPYDRIVVSAFDIDTVVHRQYFARLSYAYCTHPTPLRTSYQPLALFNNNIWDTPSFSRVVANSTTFWLMTELARPERLLGFSSHALPWRALVDIGFWQKDIVNEDAWLSFQCLIRYHGDYRVTPMYIPVSMDTCYAGSVWRTVVNQYKQIQRWAWCVEYLSPLTQHFRLDRSIPWKMKLKYLWILLEGSYSWATAAFIILLSRLPLWVASQQSSTSLLVQNAPFVLEWLMRLAMLGIVVSAYVNVSMLPPAPRHKTFKLLAMVAQWFLLPLTLLVFGSIPAIDAQTRLMLGKYLGFWTTEKVRIKKANTDLS</sequence>
<feature type="transmembrane region" description="Helical" evidence="1">
    <location>
        <begin position="12"/>
        <end position="30"/>
    </location>
</feature>